<feature type="chain" id="PRO_5026350295" evidence="4">
    <location>
        <begin position="19"/>
        <end position="160"/>
    </location>
</feature>
<dbReference type="VEuPathDB" id="VectorBase:LOC119166745"/>
<dbReference type="PROSITE" id="PS50279">
    <property type="entry name" value="BPTI_KUNITZ_2"/>
    <property type="match status" value="2"/>
</dbReference>
<accession>A0A6G5A9U5</accession>
<dbReference type="InterPro" id="IPR050098">
    <property type="entry name" value="TFPI/VKTCI-like"/>
</dbReference>
<proteinExistence type="predicted"/>
<dbReference type="Pfam" id="PF00014">
    <property type="entry name" value="Kunitz_BPTI"/>
    <property type="match status" value="2"/>
</dbReference>
<dbReference type="PANTHER" id="PTHR10083">
    <property type="entry name" value="KUNITZ-TYPE PROTEASE INHIBITOR-RELATED"/>
    <property type="match status" value="1"/>
</dbReference>
<evidence type="ECO:0000256" key="1">
    <source>
        <dbReference type="ARBA" id="ARBA00022690"/>
    </source>
</evidence>
<reference evidence="6" key="1">
    <citation type="submission" date="2020-03" db="EMBL/GenBank/DDBJ databases">
        <title>A transcriptome and proteome of the tick Rhipicephalus microplus shaped by the genetic composition of its hosts and developmental stage.</title>
        <authorList>
            <person name="Garcia G.R."/>
            <person name="Ribeiro J.M.C."/>
            <person name="Maruyama S.R."/>
            <person name="Gardinasse L.G."/>
            <person name="Nelson K."/>
            <person name="Ferreira B.R."/>
            <person name="Andrade T.G."/>
            <person name="Santos I.K.F.M."/>
        </authorList>
    </citation>
    <scope>NUCLEOTIDE SEQUENCE</scope>
    <source>
        <strain evidence="6">NSGR</strain>
        <tissue evidence="6">Salivary glands</tissue>
    </source>
</reference>
<keyword evidence="3" id="KW-1015">Disulfide bond</keyword>
<keyword evidence="1" id="KW-0646">Protease inhibitor</keyword>
<dbReference type="GO" id="GO:0004867">
    <property type="term" value="F:serine-type endopeptidase inhibitor activity"/>
    <property type="evidence" value="ECO:0007669"/>
    <property type="project" value="UniProtKB-KW"/>
</dbReference>
<sequence length="160" mass="18777">MMIFVLAAILALSGVGFTRWHKGWEPPEKCQKPILEAGSTCYRGGAYERRWGYNFSSKVCVEFWSNCKKNGNNFRNPKECLKTCQPDSQCLKEPKHSWPYFPKWFTRYYFNATSAECKEFKTSSFKGTSNYKNRFKTMKDCIEHCMPITIQEITHNSLNY</sequence>
<evidence type="ECO:0000256" key="4">
    <source>
        <dbReference type="SAM" id="SignalP"/>
    </source>
</evidence>
<evidence type="ECO:0000313" key="6">
    <source>
        <dbReference type="EMBL" id="NIE46797.1"/>
    </source>
</evidence>
<evidence type="ECO:0000256" key="3">
    <source>
        <dbReference type="ARBA" id="ARBA00023157"/>
    </source>
</evidence>
<dbReference type="EMBL" id="GIKN01004524">
    <property type="protein sequence ID" value="NIE46797.1"/>
    <property type="molecule type" value="Transcribed_RNA"/>
</dbReference>
<dbReference type="PANTHER" id="PTHR10083:SF374">
    <property type="entry name" value="BPTI_KUNITZ INHIBITOR DOMAIN-CONTAINING PROTEIN"/>
    <property type="match status" value="1"/>
</dbReference>
<name>A0A6G5A9U5_RHIMP</name>
<keyword evidence="4" id="KW-0732">Signal</keyword>
<dbReference type="SUPFAM" id="SSF57362">
    <property type="entry name" value="BPTI-like"/>
    <property type="match status" value="2"/>
</dbReference>
<protein>
    <submittedName>
        <fullName evidence="6">Putative kunitz</fullName>
    </submittedName>
</protein>
<dbReference type="InterPro" id="IPR002223">
    <property type="entry name" value="Kunitz_BPTI"/>
</dbReference>
<dbReference type="AlphaFoldDB" id="A0A6G5A9U5"/>
<organism evidence="6">
    <name type="scientific">Rhipicephalus microplus</name>
    <name type="common">Cattle tick</name>
    <name type="synonym">Boophilus microplus</name>
    <dbReference type="NCBI Taxonomy" id="6941"/>
    <lineage>
        <taxon>Eukaryota</taxon>
        <taxon>Metazoa</taxon>
        <taxon>Ecdysozoa</taxon>
        <taxon>Arthropoda</taxon>
        <taxon>Chelicerata</taxon>
        <taxon>Arachnida</taxon>
        <taxon>Acari</taxon>
        <taxon>Parasitiformes</taxon>
        <taxon>Ixodida</taxon>
        <taxon>Ixodoidea</taxon>
        <taxon>Ixodidae</taxon>
        <taxon>Rhipicephalinae</taxon>
        <taxon>Rhipicephalus</taxon>
        <taxon>Boophilus</taxon>
    </lineage>
</organism>
<dbReference type="InterPro" id="IPR036880">
    <property type="entry name" value="Kunitz_BPTI_sf"/>
</dbReference>
<evidence type="ECO:0000256" key="2">
    <source>
        <dbReference type="ARBA" id="ARBA00022900"/>
    </source>
</evidence>
<dbReference type="CDD" id="cd00109">
    <property type="entry name" value="Kunitz-type"/>
    <property type="match status" value="1"/>
</dbReference>
<dbReference type="GO" id="GO:0005615">
    <property type="term" value="C:extracellular space"/>
    <property type="evidence" value="ECO:0007669"/>
    <property type="project" value="TreeGrafter"/>
</dbReference>
<feature type="domain" description="BPTI/Kunitz inhibitor" evidence="5">
    <location>
        <begin position="30"/>
        <end position="84"/>
    </location>
</feature>
<evidence type="ECO:0000259" key="5">
    <source>
        <dbReference type="PROSITE" id="PS50279"/>
    </source>
</evidence>
<feature type="domain" description="BPTI/Kunitz inhibitor" evidence="5">
    <location>
        <begin position="80"/>
        <end position="145"/>
    </location>
</feature>
<keyword evidence="2" id="KW-0722">Serine protease inhibitor</keyword>
<dbReference type="SMART" id="SM00131">
    <property type="entry name" value="KU"/>
    <property type="match status" value="2"/>
</dbReference>
<feature type="signal peptide" evidence="4">
    <location>
        <begin position="1"/>
        <end position="18"/>
    </location>
</feature>
<dbReference type="Gene3D" id="4.10.410.10">
    <property type="entry name" value="Pancreatic trypsin inhibitor Kunitz domain"/>
    <property type="match status" value="2"/>
</dbReference>